<dbReference type="RefSeq" id="WP_322856480.1">
    <property type="nucleotide sequence ID" value="NZ_JAYDCJ010000003.1"/>
</dbReference>
<reference evidence="2 3" key="1">
    <citation type="submission" date="2023-12" db="EMBL/GenBank/DDBJ databases">
        <title>Marinobacter qingdaonensis sp. nov., isolated from the intertidal sediment of Qingdao, PR China.</title>
        <authorList>
            <person name="Li Y."/>
        </authorList>
    </citation>
    <scope>NUCLEOTIDE SEQUENCE [LARGE SCALE GENOMIC DNA]</scope>
    <source>
        <strain evidence="2 3">ASW11-75</strain>
    </source>
</reference>
<sequence length="248" mass="27728">MSISFVHIRRQYDFRSIEIGRWVTEAERDRAAGRFHDALVALMGTLQVPEQVISLKSSLGLQYGIGGQLGVCAHYIPATRQLALAKNAGAGSLAHEWFHAFDHYIASKVFVQPPRQAFASALWLDSQAFKPHPLNTRLFRCFEAILLNEDGTRPSALFEASQRVDNQQQSLYWARPEELCARAFEAFVEDRAPRNTFLVKGSRGSEEARLGLYPEGNQRDRIAEAFSAYFLALGQALARVPPTGGKPH</sequence>
<evidence type="ECO:0000313" key="3">
    <source>
        <dbReference type="Proteomes" id="UP001305746"/>
    </source>
</evidence>
<organism evidence="2 3">
    <name type="scientific">Marinobacter qingdaonensis</name>
    <dbReference type="NCBI Taxonomy" id="3108486"/>
    <lineage>
        <taxon>Bacteria</taxon>
        <taxon>Pseudomonadati</taxon>
        <taxon>Pseudomonadota</taxon>
        <taxon>Gammaproteobacteria</taxon>
        <taxon>Pseudomonadales</taxon>
        <taxon>Marinobacteraceae</taxon>
        <taxon>Marinobacter</taxon>
    </lineage>
</organism>
<protein>
    <submittedName>
        <fullName evidence="2">CLCA_X family protein</fullName>
    </submittedName>
</protein>
<comment type="caution">
    <text evidence="2">The sequence shown here is derived from an EMBL/GenBank/DDBJ whole genome shotgun (WGS) entry which is preliminary data.</text>
</comment>
<evidence type="ECO:0000313" key="2">
    <source>
        <dbReference type="EMBL" id="MEA1082046.1"/>
    </source>
</evidence>
<name>A0ABU5P1U3_9GAMM</name>
<accession>A0ABU5P1U3</accession>
<dbReference type="Pfam" id="PF18796">
    <property type="entry name" value="LPD1"/>
    <property type="match status" value="1"/>
</dbReference>
<gene>
    <name evidence="2" type="ORF">U5822_15330</name>
</gene>
<evidence type="ECO:0000259" key="1">
    <source>
        <dbReference type="Pfam" id="PF18796"/>
    </source>
</evidence>
<dbReference type="EMBL" id="JAYDCJ010000003">
    <property type="protein sequence ID" value="MEA1082046.1"/>
    <property type="molecule type" value="Genomic_DNA"/>
</dbReference>
<dbReference type="InterPro" id="IPR041047">
    <property type="entry name" value="LPD1"/>
</dbReference>
<keyword evidence="3" id="KW-1185">Reference proteome</keyword>
<proteinExistence type="predicted"/>
<feature type="domain" description="Large polyvalent protein-associated" evidence="1">
    <location>
        <begin position="165"/>
        <end position="237"/>
    </location>
</feature>
<dbReference type="Proteomes" id="UP001305746">
    <property type="component" value="Unassembled WGS sequence"/>
</dbReference>
<dbReference type="NCBIfam" id="NF041907">
    <property type="entry name" value="CLCA_X"/>
    <property type="match status" value="1"/>
</dbReference>